<dbReference type="PANTHER" id="PTHR44520:SF1">
    <property type="entry name" value="TWO-COMPONENT SYSTEM REGULATORY PROTEIN"/>
    <property type="match status" value="1"/>
</dbReference>
<reference evidence="3 4" key="1">
    <citation type="journal article" date="2023" name="ISME J.">
        <title>Cultivation and genomic characterization of novel and ubiquitous marine nitrite-oxidizing bacteria from the Nitrospirales.</title>
        <authorList>
            <person name="Mueller A.J."/>
            <person name="Daebeler A."/>
            <person name="Herbold C.W."/>
            <person name="Kirkegaard R.H."/>
            <person name="Daims H."/>
        </authorList>
    </citation>
    <scope>NUCLEOTIDE SEQUENCE [LARGE SCALE GENOMIC DNA]</scope>
    <source>
        <strain evidence="3 4">EB</strain>
    </source>
</reference>
<dbReference type="PANTHER" id="PTHR44520">
    <property type="entry name" value="RESPONSE REGULATOR RCP1-RELATED"/>
    <property type="match status" value="1"/>
</dbReference>
<dbReference type="Proteomes" id="UP001250932">
    <property type="component" value="Unassembled WGS sequence"/>
</dbReference>
<dbReference type="SUPFAM" id="SSF52172">
    <property type="entry name" value="CheY-like"/>
    <property type="match status" value="1"/>
</dbReference>
<evidence type="ECO:0000313" key="3">
    <source>
        <dbReference type="EMBL" id="MDT7042490.1"/>
    </source>
</evidence>
<dbReference type="InterPro" id="IPR011006">
    <property type="entry name" value="CheY-like_superfamily"/>
</dbReference>
<protein>
    <submittedName>
        <fullName evidence="3">Response regulator</fullName>
    </submittedName>
</protein>
<dbReference type="RefSeq" id="WP_313832900.1">
    <property type="nucleotide sequence ID" value="NZ_JAQOUE010000001.1"/>
</dbReference>
<dbReference type="InterPro" id="IPR001789">
    <property type="entry name" value="Sig_transdc_resp-reg_receiver"/>
</dbReference>
<sequence length="149" mass="16882">MQNLTPQQRILLVEDSPEDVVTAKRNLLQSRLRNPVEVCETGQLALDYIFQRQSFSDPSLAPVPGVILLDLNLPDMSGLEILTILKQHPVHQLIPVIVMTSSLDERDFEESRQAGAATYLSKPVDFQNFFQAIQQLQGFCFELMIFPEP</sequence>
<keyword evidence="4" id="KW-1185">Reference proteome</keyword>
<accession>A0ABU3K7S2</accession>
<evidence type="ECO:0000259" key="2">
    <source>
        <dbReference type="PROSITE" id="PS50110"/>
    </source>
</evidence>
<dbReference type="CDD" id="cd17557">
    <property type="entry name" value="REC_Rcp-like"/>
    <property type="match status" value="1"/>
</dbReference>
<feature type="modified residue" description="4-aspartylphosphate" evidence="1">
    <location>
        <position position="70"/>
    </location>
</feature>
<evidence type="ECO:0000256" key="1">
    <source>
        <dbReference type="PROSITE-ProRule" id="PRU00169"/>
    </source>
</evidence>
<dbReference type="InterPro" id="IPR052893">
    <property type="entry name" value="TCS_response_regulator"/>
</dbReference>
<evidence type="ECO:0000313" key="4">
    <source>
        <dbReference type="Proteomes" id="UP001250932"/>
    </source>
</evidence>
<comment type="caution">
    <text evidence="3">The sequence shown here is derived from an EMBL/GenBank/DDBJ whole genome shotgun (WGS) entry which is preliminary data.</text>
</comment>
<proteinExistence type="predicted"/>
<organism evidence="3 4">
    <name type="scientific">Candidatus Nitronereus thalassa</name>
    <dbReference type="NCBI Taxonomy" id="3020898"/>
    <lineage>
        <taxon>Bacteria</taxon>
        <taxon>Pseudomonadati</taxon>
        <taxon>Nitrospirota</taxon>
        <taxon>Nitrospiria</taxon>
        <taxon>Nitrospirales</taxon>
        <taxon>Nitrospiraceae</taxon>
        <taxon>Candidatus Nitronereus</taxon>
    </lineage>
</organism>
<dbReference type="Gene3D" id="3.40.50.2300">
    <property type="match status" value="1"/>
</dbReference>
<dbReference type="SMART" id="SM00448">
    <property type="entry name" value="REC"/>
    <property type="match status" value="1"/>
</dbReference>
<dbReference type="EMBL" id="JAQOUE010000001">
    <property type="protein sequence ID" value="MDT7042490.1"/>
    <property type="molecule type" value="Genomic_DNA"/>
</dbReference>
<dbReference type="Pfam" id="PF00072">
    <property type="entry name" value="Response_reg"/>
    <property type="match status" value="1"/>
</dbReference>
<keyword evidence="1" id="KW-0597">Phosphoprotein</keyword>
<feature type="domain" description="Response regulatory" evidence="2">
    <location>
        <begin position="9"/>
        <end position="137"/>
    </location>
</feature>
<dbReference type="PROSITE" id="PS50110">
    <property type="entry name" value="RESPONSE_REGULATORY"/>
    <property type="match status" value="1"/>
</dbReference>
<gene>
    <name evidence="3" type="ORF">PPG34_09000</name>
</gene>
<name>A0ABU3K7S2_9BACT</name>